<dbReference type="RefSeq" id="WP_059208106.1">
    <property type="nucleotide sequence ID" value="NZ_KQ948664.1"/>
</dbReference>
<organism evidence="1 2">
    <name type="scientific">Streptomyces canus</name>
    <dbReference type="NCBI Taxonomy" id="58343"/>
    <lineage>
        <taxon>Bacteria</taxon>
        <taxon>Bacillati</taxon>
        <taxon>Actinomycetota</taxon>
        <taxon>Actinomycetes</taxon>
        <taxon>Kitasatosporales</taxon>
        <taxon>Streptomycetaceae</taxon>
        <taxon>Streptomyces</taxon>
        <taxon>Streptomyces aurantiacus group</taxon>
    </lineage>
</organism>
<dbReference type="NCBIfam" id="NF041638">
    <property type="entry name" value="QRL_CxxC_CxxC"/>
    <property type="match status" value="1"/>
</dbReference>
<sequence>MGSLPVFRWRLAPDGYATRRQLRALDLRPGGQDVAAQLERPRRRRGPLVAYLYRVDLAKPVRPMTPARWAALAKANTARRTCPECRRDAGYVIPPSLGMCVTCAFPDNSPSLRSA</sequence>
<evidence type="ECO:0000313" key="1">
    <source>
        <dbReference type="EMBL" id="KUN64837.1"/>
    </source>
</evidence>
<reference evidence="1 2" key="1">
    <citation type="submission" date="2015-10" db="EMBL/GenBank/DDBJ databases">
        <title>Draft genome sequence of Streptomyces canus DSM 40017, type strain for the species Streptomyces canus.</title>
        <authorList>
            <person name="Ruckert C."/>
            <person name="Winkler A."/>
            <person name="Kalinowski J."/>
            <person name="Kampfer P."/>
            <person name="Glaeser S."/>
        </authorList>
    </citation>
    <scope>NUCLEOTIDE SEQUENCE [LARGE SCALE GENOMIC DNA]</scope>
    <source>
        <strain evidence="1 2">DSM 40017</strain>
    </source>
</reference>
<dbReference type="STRING" id="58343.AQJ46_27305"/>
<name>A0A101RZU9_9ACTN</name>
<dbReference type="AlphaFoldDB" id="A0A101RZU9"/>
<dbReference type="Proteomes" id="UP000053669">
    <property type="component" value="Unassembled WGS sequence"/>
</dbReference>
<evidence type="ECO:0000313" key="2">
    <source>
        <dbReference type="Proteomes" id="UP000053669"/>
    </source>
</evidence>
<accession>A0A101RZU9</accession>
<protein>
    <submittedName>
        <fullName evidence="1">Uncharacterized protein</fullName>
    </submittedName>
</protein>
<dbReference type="InterPro" id="IPR048142">
    <property type="entry name" value="QRL_CxxC_CxxC"/>
</dbReference>
<dbReference type="EMBL" id="LMWU01000028">
    <property type="protein sequence ID" value="KUN64837.1"/>
    <property type="molecule type" value="Genomic_DNA"/>
</dbReference>
<gene>
    <name evidence="1" type="ORF">AQJ46_27305</name>
</gene>
<comment type="caution">
    <text evidence="1">The sequence shown here is derived from an EMBL/GenBank/DDBJ whole genome shotgun (WGS) entry which is preliminary data.</text>
</comment>
<proteinExistence type="predicted"/>